<keyword evidence="8" id="KW-0689">Ribosomal protein</keyword>
<dbReference type="PANTHER" id="PTHR16276">
    <property type="entry name" value="PENTATRICOPEPTIDE REPEAT DOMAIN-CONTAINING PROTEIN 3"/>
    <property type="match status" value="1"/>
</dbReference>
<dbReference type="GO" id="GO:0043024">
    <property type="term" value="F:ribosomal small subunit binding"/>
    <property type="evidence" value="ECO:0007669"/>
    <property type="project" value="InterPro"/>
</dbReference>
<evidence type="ECO:0000256" key="1">
    <source>
        <dbReference type="ARBA" id="ARBA00004173"/>
    </source>
</evidence>
<keyword evidence="4" id="KW-0677">Repeat</keyword>
<organism evidence="12 13">
    <name type="scientific">Strongylus vulgaris</name>
    <name type="common">Blood worm</name>
    <dbReference type="NCBI Taxonomy" id="40348"/>
    <lineage>
        <taxon>Eukaryota</taxon>
        <taxon>Metazoa</taxon>
        <taxon>Ecdysozoa</taxon>
        <taxon>Nematoda</taxon>
        <taxon>Chromadorea</taxon>
        <taxon>Rhabditida</taxon>
        <taxon>Rhabditina</taxon>
        <taxon>Rhabditomorpha</taxon>
        <taxon>Strongyloidea</taxon>
        <taxon>Strongylidae</taxon>
        <taxon>Strongylus</taxon>
    </lineage>
</organism>
<dbReference type="GO" id="GO:0032543">
    <property type="term" value="P:mitochondrial translation"/>
    <property type="evidence" value="ECO:0007669"/>
    <property type="project" value="InterPro"/>
</dbReference>
<evidence type="ECO:0000256" key="6">
    <source>
        <dbReference type="ARBA" id="ARBA00022884"/>
    </source>
</evidence>
<dbReference type="Pfam" id="PF13812">
    <property type="entry name" value="PPR_3"/>
    <property type="match status" value="1"/>
</dbReference>
<keyword evidence="7" id="KW-0809">Transit peptide</keyword>
<keyword evidence="10" id="KW-0687">Ribonucleoprotein</keyword>
<comment type="subcellular location">
    <subcellularLocation>
        <location evidence="1">Mitochondrion</location>
    </subcellularLocation>
</comment>
<protein>
    <recommendedName>
        <fullName evidence="11">Small ribosomal subunit protein mS39</fullName>
    </recommendedName>
</protein>
<dbReference type="InterPro" id="IPR011990">
    <property type="entry name" value="TPR-like_helical_dom_sf"/>
</dbReference>
<dbReference type="GO" id="GO:0005840">
    <property type="term" value="C:ribosome"/>
    <property type="evidence" value="ECO:0007669"/>
    <property type="project" value="UniProtKB-KW"/>
</dbReference>
<dbReference type="InterPro" id="IPR055063">
    <property type="entry name" value="Rib_mS39_PPR"/>
</dbReference>
<evidence type="ECO:0000256" key="8">
    <source>
        <dbReference type="ARBA" id="ARBA00022980"/>
    </source>
</evidence>
<dbReference type="GO" id="GO:0019843">
    <property type="term" value="F:rRNA binding"/>
    <property type="evidence" value="ECO:0007669"/>
    <property type="project" value="UniProtKB-KW"/>
</dbReference>
<reference evidence="12 13" key="1">
    <citation type="submission" date="2018-11" db="EMBL/GenBank/DDBJ databases">
        <authorList>
            <consortium name="Pathogen Informatics"/>
        </authorList>
    </citation>
    <scope>NUCLEOTIDE SEQUENCE [LARGE SCALE GENOMIC DNA]</scope>
</reference>
<dbReference type="Proteomes" id="UP000270094">
    <property type="component" value="Unassembled WGS sequence"/>
</dbReference>
<dbReference type="PANTHER" id="PTHR16276:SF1">
    <property type="entry name" value="SMALL RIBOSOMAL SUBUNIT PROTEIN MS39"/>
    <property type="match status" value="1"/>
</dbReference>
<dbReference type="InterPro" id="IPR002885">
    <property type="entry name" value="PPR_rpt"/>
</dbReference>
<dbReference type="EMBL" id="UYYB01096970">
    <property type="protein sequence ID" value="VDM76427.1"/>
    <property type="molecule type" value="Genomic_DNA"/>
</dbReference>
<accession>A0A3P7JJR9</accession>
<dbReference type="Pfam" id="PF22330">
    <property type="entry name" value="Rib_mS39_PPR"/>
    <property type="match status" value="1"/>
</dbReference>
<dbReference type="GO" id="GO:1990904">
    <property type="term" value="C:ribonucleoprotein complex"/>
    <property type="evidence" value="ECO:0007669"/>
    <property type="project" value="UniProtKB-KW"/>
</dbReference>
<keyword evidence="3" id="KW-0699">rRNA-binding</keyword>
<comment type="similarity">
    <text evidence="2">Belongs to the mitochondrion-specific ribosomal protein mS39 family.</text>
</comment>
<evidence type="ECO:0000256" key="3">
    <source>
        <dbReference type="ARBA" id="ARBA00022730"/>
    </source>
</evidence>
<evidence type="ECO:0000256" key="5">
    <source>
        <dbReference type="ARBA" id="ARBA00022845"/>
    </source>
</evidence>
<name>A0A3P7JJR9_STRVU</name>
<evidence type="ECO:0000256" key="2">
    <source>
        <dbReference type="ARBA" id="ARBA00008551"/>
    </source>
</evidence>
<evidence type="ECO:0000256" key="10">
    <source>
        <dbReference type="ARBA" id="ARBA00023274"/>
    </source>
</evidence>
<dbReference type="GO" id="GO:0006417">
    <property type="term" value="P:regulation of translation"/>
    <property type="evidence" value="ECO:0007669"/>
    <property type="project" value="UniProtKB-KW"/>
</dbReference>
<evidence type="ECO:0000256" key="9">
    <source>
        <dbReference type="ARBA" id="ARBA00023128"/>
    </source>
</evidence>
<proteinExistence type="inferred from homology"/>
<evidence type="ECO:0000256" key="4">
    <source>
        <dbReference type="ARBA" id="ARBA00022737"/>
    </source>
</evidence>
<keyword evidence="13" id="KW-1185">Reference proteome</keyword>
<gene>
    <name evidence="12" type="ORF">SVUK_LOCUS11425</name>
</gene>
<keyword evidence="5" id="KW-0810">Translation regulation</keyword>
<keyword evidence="6" id="KW-0694">RNA-binding</keyword>
<keyword evidence="9" id="KW-0496">Mitochondrion</keyword>
<sequence>MRGPTDLLRALSETVGVDTTAPHFAFIDDPAMIPSTSATKRNYYMAKEMGKRAARQLAEEWPTLFALDRDEPYLTAFRPQKPSDPLKVDPTDENLLSMIEKREVQDAVMLYERMRGQNIEVSQQVQMELFKLVAYYNGKNVPFSEWEEWHGMRAFGENEPNTWTPGGIVDLLYETLPKTPETTSAMVAGLVKFATPESVSRAQELLKELSSKSTPCVEAYDALISVSNWKDAQSLMKDMAAKEVKPSLHTWNSLLSAAAKVNNLTERHLAFEKVMGEMIAVGVVPCLESYRVVLNSIFHSLPSFDEKDSEKKREFALRRSYLDVLSTNDHCFFLEAMGLINYAGNLEIAERLVKLYESSANRVKMPALTAEGMFYNRYLLLYVEQTSSMEAIEKKYKELVPRLVGVSRQLTLAMADKLKVPRFTFTSTANNAVSWISEMLSDLERRPYLDQFPRWTLLVRLIEDGICARQLVDVRLGQVFRELLINTHFQVCRKSFLIFRIICYYFRSKQALSVEHREEYSNLIHRLVNIWIEFSRFTEERQRRLQLKLSPSMVNIR</sequence>
<dbReference type="Gene3D" id="1.25.40.10">
    <property type="entry name" value="Tetratricopeptide repeat domain"/>
    <property type="match status" value="1"/>
</dbReference>
<evidence type="ECO:0000313" key="13">
    <source>
        <dbReference type="Proteomes" id="UP000270094"/>
    </source>
</evidence>
<dbReference type="GO" id="GO:0005739">
    <property type="term" value="C:mitochondrion"/>
    <property type="evidence" value="ECO:0007669"/>
    <property type="project" value="UniProtKB-SubCell"/>
</dbReference>
<dbReference type="InterPro" id="IPR037387">
    <property type="entry name" value="PTCD3"/>
</dbReference>
<evidence type="ECO:0000256" key="11">
    <source>
        <dbReference type="ARBA" id="ARBA00035134"/>
    </source>
</evidence>
<evidence type="ECO:0000313" key="12">
    <source>
        <dbReference type="EMBL" id="VDM76427.1"/>
    </source>
</evidence>
<dbReference type="AlphaFoldDB" id="A0A3P7JJR9"/>
<dbReference type="OrthoDB" id="185373at2759"/>
<evidence type="ECO:0000256" key="7">
    <source>
        <dbReference type="ARBA" id="ARBA00022946"/>
    </source>
</evidence>